<proteinExistence type="predicted"/>
<keyword evidence="2" id="KW-1133">Transmembrane helix</keyword>
<evidence type="ECO:0000313" key="4">
    <source>
        <dbReference type="RefSeq" id="XP_035661397.1"/>
    </source>
</evidence>
<feature type="compositionally biased region" description="Basic and acidic residues" evidence="1">
    <location>
        <begin position="92"/>
        <end position="102"/>
    </location>
</feature>
<feature type="compositionally biased region" description="Basic residues" evidence="1">
    <location>
        <begin position="628"/>
        <end position="637"/>
    </location>
</feature>
<dbReference type="OrthoDB" id="10056204at2759"/>
<reference evidence="4" key="2">
    <citation type="submission" date="2025-08" db="UniProtKB">
        <authorList>
            <consortium name="RefSeq"/>
        </authorList>
    </citation>
    <scope>IDENTIFICATION</scope>
    <source>
        <strain evidence="4">S238N-H82</strain>
        <tissue evidence="4">Testes</tissue>
    </source>
</reference>
<dbReference type="RefSeq" id="XP_035661397.1">
    <property type="nucleotide sequence ID" value="XM_035805504.1"/>
</dbReference>
<feature type="region of interest" description="Disordered" evidence="1">
    <location>
        <begin position="51"/>
        <end position="559"/>
    </location>
</feature>
<accession>A0A9J7HQA5</accession>
<gene>
    <name evidence="4" type="primary">LOC118405770</name>
</gene>
<organism evidence="3 4">
    <name type="scientific">Branchiostoma floridae</name>
    <name type="common">Florida lancelet</name>
    <name type="synonym">Amphioxus</name>
    <dbReference type="NCBI Taxonomy" id="7739"/>
    <lineage>
        <taxon>Eukaryota</taxon>
        <taxon>Metazoa</taxon>
        <taxon>Chordata</taxon>
        <taxon>Cephalochordata</taxon>
        <taxon>Leptocardii</taxon>
        <taxon>Amphioxiformes</taxon>
        <taxon>Branchiostomatidae</taxon>
        <taxon>Branchiostoma</taxon>
    </lineage>
</organism>
<sequence length="775" mass="83483">MSGHKINPSSPTPLHGIEREGHIDEAAARRISVARLSINPDVEQKLEEVMTRVRRKNYDKDDKTRWGSLRKQFREHGSTGFSPKLTEENSFELEHANNDKYQYHPGWKPRQTSPNHDADSGYNEERASPRYHTPDAQPVPKPATPVKKSEPPVVKATLEQLRRGSLFRGEKPITEKPHNAWQGLLARHQQERAGRPGKHVTIKTGKDDGRLIRSPPTSRPASSERRITPVEEVEPTVGSPTGLISAMKPTDGRRRPTPNKDNRPPSSKDQPVLHQPARDPGPLPSTSAAFLGSPPEYGKENGPTSAKQLVQPQPNKPPGPIVSTTDSKKNDAPGKGQENMPPKAKSPVPPSAHSSVPPSAKSPVPPKIKSPVPPHAPQPTKAPQPIPSTSGTQNIHAPKSGQDRLPSASKPPQIRTTSPTTKAPTNVAPPKRKEESVPASVKTVDETKKDGSFHDIQRDLAPPKKEPSASIAKQSQAGGSQRLTPETPANSAQKNVTNPTPEVTQAQQKDASAKAAPTGPVKAKSPKPKLQPPLQENGSVSKKKPSFSEKKYQTTDEPVKTAVIAKEVKPLERKLERKDTAQVLKDKDLNMDTEFLDDRNGSGKTLIKDRPAKKKGDWMASKKTQGTSKRHGKKKAVSRKDAHIQELSGTEKACYTCAGYCMCCACCYRLFKDDDDDEVFRRRKCITVFLAIALAIVLVGLIVGLCIGLGGLGGPAPTSPPRFILVPQNLNPIINVNGNQPVSAGTPAGGTGTAAGTANDSATATDGATPGGTTG</sequence>
<feature type="transmembrane region" description="Helical" evidence="2">
    <location>
        <begin position="688"/>
        <end position="712"/>
    </location>
</feature>
<feature type="compositionally biased region" description="Low complexity" evidence="1">
    <location>
        <begin position="754"/>
        <end position="768"/>
    </location>
</feature>
<feature type="region of interest" description="Disordered" evidence="1">
    <location>
        <begin position="600"/>
        <end position="641"/>
    </location>
</feature>
<keyword evidence="3" id="KW-1185">Reference proteome</keyword>
<feature type="compositionally biased region" description="Basic and acidic residues" evidence="1">
    <location>
        <begin position="600"/>
        <end position="617"/>
    </location>
</feature>
<evidence type="ECO:0000313" key="3">
    <source>
        <dbReference type="Proteomes" id="UP000001554"/>
    </source>
</evidence>
<feature type="compositionally biased region" description="Polar residues" evidence="1">
    <location>
        <begin position="302"/>
        <end position="313"/>
    </location>
</feature>
<feature type="compositionally biased region" description="Low complexity" evidence="1">
    <location>
        <begin position="505"/>
        <end position="516"/>
    </location>
</feature>
<feature type="region of interest" description="Disordered" evidence="1">
    <location>
        <begin position="1"/>
        <end position="23"/>
    </location>
</feature>
<feature type="compositionally biased region" description="Basic and acidic residues" evidence="1">
    <location>
        <begin position="546"/>
        <end position="559"/>
    </location>
</feature>
<feature type="compositionally biased region" description="Basic and acidic residues" evidence="1">
    <location>
        <begin position="116"/>
        <end position="128"/>
    </location>
</feature>
<evidence type="ECO:0000256" key="1">
    <source>
        <dbReference type="SAM" id="MobiDB-lite"/>
    </source>
</evidence>
<feature type="compositionally biased region" description="Pro residues" evidence="1">
    <location>
        <begin position="363"/>
        <end position="386"/>
    </location>
</feature>
<keyword evidence="2" id="KW-0812">Transmembrane</keyword>
<keyword evidence="2" id="KW-0472">Membrane</keyword>
<reference evidence="3" key="1">
    <citation type="journal article" date="2020" name="Nat. Ecol. Evol.">
        <title>Deeply conserved synteny resolves early events in vertebrate evolution.</title>
        <authorList>
            <person name="Simakov O."/>
            <person name="Marletaz F."/>
            <person name="Yue J.X."/>
            <person name="O'Connell B."/>
            <person name="Jenkins J."/>
            <person name="Brandt A."/>
            <person name="Calef R."/>
            <person name="Tung C.H."/>
            <person name="Huang T.K."/>
            <person name="Schmutz J."/>
            <person name="Satoh N."/>
            <person name="Yu J.K."/>
            <person name="Putnam N.H."/>
            <person name="Green R.E."/>
            <person name="Rokhsar D.S."/>
        </authorList>
    </citation>
    <scope>NUCLEOTIDE SEQUENCE [LARGE SCALE GENOMIC DNA]</scope>
    <source>
        <strain evidence="3">S238N-H82</strain>
    </source>
</reference>
<feature type="compositionally biased region" description="Basic and acidic residues" evidence="1">
    <location>
        <begin position="168"/>
        <end position="178"/>
    </location>
</feature>
<evidence type="ECO:0000256" key="2">
    <source>
        <dbReference type="SAM" id="Phobius"/>
    </source>
</evidence>
<feature type="compositionally biased region" description="Polar residues" evidence="1">
    <location>
        <begin position="471"/>
        <end position="504"/>
    </location>
</feature>
<name>A0A9J7HQA5_BRAFL</name>
<feature type="compositionally biased region" description="Low complexity" evidence="1">
    <location>
        <begin position="341"/>
        <end position="362"/>
    </location>
</feature>
<feature type="compositionally biased region" description="Basic and acidic residues" evidence="1">
    <location>
        <begin position="51"/>
        <end position="65"/>
    </location>
</feature>
<feature type="compositionally biased region" description="Polar residues" evidence="1">
    <location>
        <begin position="414"/>
        <end position="424"/>
    </location>
</feature>
<dbReference type="KEGG" id="bfo:118405770"/>
<dbReference type="AlphaFoldDB" id="A0A9J7HQA5"/>
<feature type="compositionally biased region" description="Basic and acidic residues" evidence="1">
    <location>
        <begin position="443"/>
        <end position="467"/>
    </location>
</feature>
<dbReference type="GeneID" id="118405770"/>
<feature type="compositionally biased region" description="Basic and acidic residues" evidence="1">
    <location>
        <begin position="250"/>
        <end position="263"/>
    </location>
</feature>
<protein>
    <submittedName>
        <fullName evidence="4">Proteoglycan 4-like</fullName>
    </submittedName>
</protein>
<feature type="region of interest" description="Disordered" evidence="1">
    <location>
        <begin position="745"/>
        <end position="775"/>
    </location>
</feature>
<dbReference type="Proteomes" id="UP000001554">
    <property type="component" value="Chromosome 18"/>
</dbReference>